<evidence type="ECO:0000256" key="2">
    <source>
        <dbReference type="ARBA" id="ARBA00012759"/>
    </source>
</evidence>
<dbReference type="EC" id="3.4.19.12" evidence="2"/>
<dbReference type="GeneID" id="31001595"/>
<comment type="caution">
    <text evidence="11">The sequence shown here is derived from an EMBL/GenBank/DDBJ whole genome shotgun (WGS) entry which is preliminary data.</text>
</comment>
<comment type="catalytic activity">
    <reaction evidence="1">
        <text>Thiol-dependent hydrolysis of ester, thioester, amide, peptide and isopeptide bonds formed by the C-terminal Gly of ubiquitin (a 76-residue protein attached to proteins as an intracellular targeting signal).</text>
        <dbReference type="EC" id="3.4.19.12"/>
    </reaction>
</comment>
<evidence type="ECO:0000313" key="11">
    <source>
        <dbReference type="EMBL" id="OKL63246.1"/>
    </source>
</evidence>
<evidence type="ECO:0000256" key="6">
    <source>
        <dbReference type="ARBA" id="ARBA00022807"/>
    </source>
</evidence>
<evidence type="ECO:0000256" key="5">
    <source>
        <dbReference type="ARBA" id="ARBA00022801"/>
    </source>
</evidence>
<feature type="coiled-coil region" evidence="7">
    <location>
        <begin position="572"/>
        <end position="607"/>
    </location>
</feature>
<dbReference type="RefSeq" id="XP_020123367.1">
    <property type="nucleotide sequence ID" value="XM_020261549.1"/>
</dbReference>
<dbReference type="Gene3D" id="3.40.50.300">
    <property type="entry name" value="P-loop containing nucleotide triphosphate hydrolases"/>
    <property type="match status" value="1"/>
</dbReference>
<dbReference type="PANTHER" id="PTHR13367:SF33">
    <property type="entry name" value="P-LOOP CONTAINING NUCLEOSIDE TRIPHOSPHATE HYDROLASE PROTEIN"/>
    <property type="match status" value="1"/>
</dbReference>
<keyword evidence="6" id="KW-0788">Thiol protease</keyword>
<keyword evidence="5" id="KW-0378">Hydrolase</keyword>
<dbReference type="OrthoDB" id="3182339at2759"/>
<dbReference type="Pfam" id="PF20255">
    <property type="entry name" value="DUF6606"/>
    <property type="match status" value="1"/>
</dbReference>
<dbReference type="SUPFAM" id="SSF52540">
    <property type="entry name" value="P-loop containing nucleoside triphosphate hydrolases"/>
    <property type="match status" value="1"/>
</dbReference>
<dbReference type="GO" id="GO:0006508">
    <property type="term" value="P:proteolysis"/>
    <property type="evidence" value="ECO:0007669"/>
    <property type="project" value="UniProtKB-KW"/>
</dbReference>
<evidence type="ECO:0000259" key="8">
    <source>
        <dbReference type="Pfam" id="PF12340"/>
    </source>
</evidence>
<evidence type="ECO:0000256" key="3">
    <source>
        <dbReference type="ARBA" id="ARBA00022670"/>
    </source>
</evidence>
<proteinExistence type="predicted"/>
<dbReference type="Pfam" id="PF12359">
    <property type="entry name" value="DUF3645"/>
    <property type="match status" value="1"/>
</dbReference>
<feature type="domain" description="DUF3645" evidence="9">
    <location>
        <begin position="2370"/>
        <end position="2402"/>
    </location>
</feature>
<name>A0A1Q5QBF4_TALAT</name>
<dbReference type="STRING" id="1441469.A0A1Q5QBF4"/>
<dbReference type="InterPro" id="IPR046541">
    <property type="entry name" value="DUF6606"/>
</dbReference>
<dbReference type="InterPro" id="IPR022099">
    <property type="entry name" value="DUF3638"/>
</dbReference>
<feature type="domain" description="DUF6606" evidence="10">
    <location>
        <begin position="11"/>
        <end position="284"/>
    </location>
</feature>
<protein>
    <recommendedName>
        <fullName evidence="2">ubiquitinyl hydrolase 1</fullName>
        <ecNumber evidence="2">3.4.19.12</ecNumber>
    </recommendedName>
</protein>
<keyword evidence="3" id="KW-0645">Protease</keyword>
<keyword evidence="7" id="KW-0175">Coiled coil</keyword>
<dbReference type="GO" id="GO:0004843">
    <property type="term" value="F:cysteine-type deubiquitinase activity"/>
    <property type="evidence" value="ECO:0007669"/>
    <property type="project" value="UniProtKB-EC"/>
</dbReference>
<gene>
    <name evidence="11" type="ORF">UA08_01840</name>
</gene>
<dbReference type="InterPro" id="IPR022105">
    <property type="entry name" value="DUF3645"/>
</dbReference>
<evidence type="ECO:0000259" key="10">
    <source>
        <dbReference type="Pfam" id="PF20255"/>
    </source>
</evidence>
<dbReference type="Proteomes" id="UP000214365">
    <property type="component" value="Unassembled WGS sequence"/>
</dbReference>
<organism evidence="11 12">
    <name type="scientific">Talaromyces atroroseus</name>
    <dbReference type="NCBI Taxonomy" id="1441469"/>
    <lineage>
        <taxon>Eukaryota</taxon>
        <taxon>Fungi</taxon>
        <taxon>Dikarya</taxon>
        <taxon>Ascomycota</taxon>
        <taxon>Pezizomycotina</taxon>
        <taxon>Eurotiomycetes</taxon>
        <taxon>Eurotiomycetidae</taxon>
        <taxon>Eurotiales</taxon>
        <taxon>Trichocomaceae</taxon>
        <taxon>Talaromyces</taxon>
        <taxon>Talaromyces sect. Trachyspermi</taxon>
    </lineage>
</organism>
<keyword evidence="4" id="KW-0833">Ubl conjugation pathway</keyword>
<evidence type="ECO:0000256" key="1">
    <source>
        <dbReference type="ARBA" id="ARBA00000707"/>
    </source>
</evidence>
<dbReference type="EMBL" id="LFMY01000002">
    <property type="protein sequence ID" value="OKL63246.1"/>
    <property type="molecule type" value="Genomic_DNA"/>
</dbReference>
<evidence type="ECO:0000256" key="7">
    <source>
        <dbReference type="SAM" id="Coils"/>
    </source>
</evidence>
<dbReference type="InterPro" id="IPR027417">
    <property type="entry name" value="P-loop_NTPase"/>
</dbReference>
<evidence type="ECO:0000313" key="12">
    <source>
        <dbReference type="Proteomes" id="UP000214365"/>
    </source>
</evidence>
<evidence type="ECO:0000256" key="4">
    <source>
        <dbReference type="ARBA" id="ARBA00022786"/>
    </source>
</evidence>
<evidence type="ECO:0000259" key="9">
    <source>
        <dbReference type="Pfam" id="PF12359"/>
    </source>
</evidence>
<sequence>MSAKSSTIRLIFNHVAFPPKLPGCRDTDEETQSVQKELVARLLDEIGTLKQECEPEVLQAWQLIEASLRSCMILIANGFINKADLLDALGDFKIEASIILYIEPQNCAVLIRKMKNDPDVVFEAFETSPTAEQALAATGALQWDFPGVAVSLAVQDFENAVFQDSFSAFIEKASIETIDEFIPKTKKTGLMISELRDTVDPAIITQFLMTVLEANGNSINPPRLRKRIKDDVCWDDAELPWRRSPFWLALRVCIQRLLYFYLGVERGRLQYKSLICVFLANLLKSSVHELQPEELNFLKAKLCRRLAKLEFEHGKIEGSTGSSQCFPTSMLRTCQKSIEIATNHSMVAWESFKKTSQRQISKLPRWANDTDLRLRLPNSYSYLRDVLNDGSKPSYNGYKGNNAAITNPNTTKATTEQFSSLAMRYSSLAQNELSIEFDARRLPAEQSLCEIRCITMANEINAYFDAVGDAYQENPEQMSVFILCLFEMWVHMDKCAVIAHPSLKALHPYFEAEMLDVILLTSLKDFERLQKVQTYLLQRVQDAEAKTTIFSDPGTPGSLADRYFDNGPGAFMLQLEEKIQTASLKAREAKQAELDRVNRSFQDLTERKAATSCTQRRYPDGTHDVRGCEHCRAAHRRYRLKIKVHEDYLPFDWRSAQKRAILLELGMPETLSAYRNTTWNIIVMLCGNLGPSNSAKPEKLLHEYTPLEPYNRHRDKGGITLASSTKSYLVTHYRWKRLPARAKNIMLPFSLNFSYYDSTREIWLRDFPRELTLAHHFALQLPPHLPFSALYSSAAFESDKPGPSSYETIASITECPSTLTVHEFVASKNLVGGRHRRWLSILAELGSSNINLSLLDTTYLFRLLAHQAGPGLDTDVYRAVHVVFKDDLFCNQLIDQIEHHVDLISENWRESHYMETMLALTLQLRNLCCTEASPRAHKLLLKIRHITYRWISSLRDEMRNAQELDISEKAARYCFLSALLCRRTYSVDFCRTSQWDAQALQCFVEATLAMQEALVVDISKFSTATRNMLIRDIKMAVGLRNIVRSSVLSHFATLGAAIDAVWPNPGNIPRVYSDWQFLSSPYDWWTMSSIEPAGNTPPQVVHYHSLEGHLLINGQPIGKLPADLRDSEILKELFGNQRLVAFPSDVPSMSYLLAVTKEDNHIYLGYRNNQLIVRAQRFGSTFELVPRNVFRAGSSFDLPEPLVQNCVHWVELQSGILHIRRHPRIWQGGSWHIDILKRTGRRGRAALVDPHSKLFKSIAQAFSHFEEPWMLTVIQPPDRKQLSVELKRMDLTFYVNRRNLLQCRQLAAEIDPCQDAGTFYGLQSMVVLRSVFNRSQRSVITPLGNVHCQRHGMHVRINIENDGSHARYGIDNVLGRVSSPAEPRLLYHKALLHALTSCFIPDPLTGRTGTEEALSSLQSGLYQPVVPLNMNHLGVLKSIANLAPRREYYPAHKETQQTVRWDASLTTTIQNDAFQPVIDAIIAKSEHLSLFQTQIRASPTAAVETVEAPDPTIPHLRHRAMWRRSIHERPDTMCSEPCPPADTPYIPRDGRSFSTRSCNVREIMGLLIHRPNVISTTQDLIAMLNEQHIIGGYAKVYTQITLEDSLIADLFHEWGPLISLCIHAQPEDTYSIMFKLGLLAFGSAVDMQVLRTIVSFFILEDLKKLEFPLYPSFTDLEVDAAPQLETLVTLMKPTCEIYRDSNVKRKAKKRAGRLALEQASAQRMEECEEFAWFLIDQWPCREPSIDNFAAKYINASAAMNAVLTEWGRLFQNLQFYHHIREVQGVLDGHFALVAGRDAVPKAFPGYELLDVSLPAFSIPRLAGELMSNLGPRIDTQYVLNWVDQHAFKNAAPSTPAPHSTRPYLRAPETLELEMITNDFVNSECPIQSSYGHDLKASIADLKMVKASAIEKTGLDVEFLDGVKWLNGIITQATIAAEGIYVRIRNSLVSRHSSYQWLHQSNLWPCMMPISLLNQLRSTSKCKFGQHMKEALVAYGLAIGNVQRLIRLKEAFGKDDQGRLRDEYYSQGHVNWNPYHYPDWLLLEIDGNMQIREEQIAVAKEMISPSSGANSVLQMNMGKGKTSIIIPMIACTLADGKTLSRIIVPKALLSQTAQILQARLGGLLGREITHIPFSRRTPTSREVISKYSSLHQDMLSKSGIIVAVPEHILSFKLSGLQRMSDSRVDEAIDMIKIRSWMERTCRDILDECDFTLAVRTQLIYPSGSQLALDGHPDRWGFIMTVLDLLVHHLQDVAREFPKSVDLVRHSYTEFPVVYFLRKDAEDSLTNRLVDTICFSQTAIFPSKDFTARQKQLLKNFMSEEKLDNATATNMLGWLADKPMLFKSVHLLRGLFVHGILFLCLKKRWNVQYGLHPGRDPMAVPFYAKGVPSDQAEWGHPDVAILFTILAFYHQGITTEQLRQSLQAILRSDDPATEYDRWTQTSSTLPEQLCHWNIINVDDEGQIMEIWRHLRRKMVVVNYFLGKFVFPVHARQFSIKMQASGWDIPLMRDLTTASPPKKKTSGLTTGFSGTNDNRRLLPLTIQQHDLPGLSHTNAEVLTYLLQARNRGYIEAVNSNRKRFSEVDLLVRLRQEGIQVLIDAGAFILEMSNQALVKAWLEEDTKAQAAVYFHKDGKAWVQYQTGKTVPLIATPFVDNMENCLIYLDEAHTRGTDLKLPPLARGALTLGLNQTKDHTVQAAMRLRQLGTTQSITFVAPPEVHQSITHIRQREDRTLPVDSSDVLRWLLVQTCNTNGDLQPLYLAQGMDFCKRMQGAQKYHDILRNPVHQKELLEVLQTREHHTLGELYGPVIPKTTDPDLGGCEDGVEPRDRLESFIRQLKQDSQLTELGRGSPRGSALEEVEQEREVAYEMEEERELQRPGQMKALRFPGLSKSILEFVQTGALAEQTDCIKASTVLRSTRLGRKHNINASMLLPHLYVSPEFVRTVRVQKARGDDNFIRPVNWLLWSRQSEQAVVIIPEEAEALIPSLRATHDMSAVVHMILYAAPVVKRMLHFNHADYYSLPNLPTRWTPPSWLPFEIGILAGRLYFEFSEYQGLLERLSRPTSSTNKKAIVDFLREWLSLRRQGQDISYTPMGYLCQGLALRSDHPFFSDIRGEDQGGNLDSLFFTAAEHGGGRLPKDEDCYDSGDEEMGFMEVNGLEDSSGEDDELD</sequence>
<feature type="domain" description="DUF3638" evidence="8">
    <location>
        <begin position="2028"/>
        <end position="2251"/>
    </location>
</feature>
<dbReference type="Pfam" id="PF12340">
    <property type="entry name" value="DUF3638"/>
    <property type="match status" value="1"/>
</dbReference>
<reference evidence="11 12" key="1">
    <citation type="submission" date="2015-06" db="EMBL/GenBank/DDBJ databases">
        <title>Talaromyces atroroseus IBT 11181 draft genome.</title>
        <authorList>
            <person name="Rasmussen K.B."/>
            <person name="Rasmussen S."/>
            <person name="Petersen B."/>
            <person name="Sicheritz-Ponten T."/>
            <person name="Mortensen U.H."/>
            <person name="Thrane U."/>
        </authorList>
    </citation>
    <scope>NUCLEOTIDE SEQUENCE [LARGE SCALE GENOMIC DNA]</scope>
    <source>
        <strain evidence="11 12">IBT 11181</strain>
    </source>
</reference>
<keyword evidence="12" id="KW-1185">Reference proteome</keyword>
<dbReference type="InterPro" id="IPR051346">
    <property type="entry name" value="OTU_Deubiquitinase"/>
</dbReference>
<dbReference type="PANTHER" id="PTHR13367">
    <property type="entry name" value="UBIQUITIN THIOESTERASE"/>
    <property type="match status" value="1"/>
</dbReference>
<accession>A0A1Q5QBF4</accession>